<protein>
    <submittedName>
        <fullName evidence="1">DUF3263 domain-containing protein</fullName>
    </submittedName>
</protein>
<reference evidence="1 2" key="1">
    <citation type="submission" date="2023-03" db="EMBL/GenBank/DDBJ databases">
        <title>Complete genome of Arcanobacterium canis strain DSM 25104 isolated in 2010 from a canine otitis externa in Germany.</title>
        <authorList>
            <person name="Borowiak M."/>
            <person name="Kreitlow A."/>
            <person name="Malorny B."/>
            <person name="Laemmler C."/>
            <person name="Prenger-Berninghoff E."/>
            <person name="Ploetz M."/>
            <person name="Abdulmawjood A."/>
        </authorList>
    </citation>
    <scope>NUCLEOTIDE SEQUENCE [LARGE SCALE GENOMIC DNA]</scope>
    <source>
        <strain evidence="1 2">DSM 25104</strain>
    </source>
</reference>
<dbReference type="RefSeq" id="WP_278012998.1">
    <property type="nucleotide sequence ID" value="NZ_CP121208.1"/>
</dbReference>
<gene>
    <name evidence="1" type="ORF">P7079_01075</name>
</gene>
<dbReference type="Pfam" id="PF11662">
    <property type="entry name" value="DUF3263"/>
    <property type="match status" value="1"/>
</dbReference>
<dbReference type="Proteomes" id="UP001215216">
    <property type="component" value="Chromosome"/>
</dbReference>
<evidence type="ECO:0000313" key="2">
    <source>
        <dbReference type="Proteomes" id="UP001215216"/>
    </source>
</evidence>
<organism evidence="1 2">
    <name type="scientific">Arcanobacterium canis</name>
    <dbReference type="NCBI Taxonomy" id="999183"/>
    <lineage>
        <taxon>Bacteria</taxon>
        <taxon>Bacillati</taxon>
        <taxon>Actinomycetota</taxon>
        <taxon>Actinomycetes</taxon>
        <taxon>Actinomycetales</taxon>
        <taxon>Actinomycetaceae</taxon>
        <taxon>Arcanobacterium</taxon>
    </lineage>
</organism>
<accession>A0ABY8FYJ5</accession>
<name>A0ABY8FYJ5_9ACTO</name>
<keyword evidence="2" id="KW-1185">Reference proteome</keyword>
<dbReference type="EMBL" id="CP121208">
    <property type="protein sequence ID" value="WFM83603.1"/>
    <property type="molecule type" value="Genomic_DNA"/>
</dbReference>
<evidence type="ECO:0000313" key="1">
    <source>
        <dbReference type="EMBL" id="WFM83603.1"/>
    </source>
</evidence>
<sequence length="91" mass="10711">MTKDNSLPEEERGLSEEEIAILNFEKGWRKIARSKEAAIRHTFQLAPFEYYLRLANLLDDPRAYAREPVLVARLKELTWKKLAERDNGSHR</sequence>
<proteinExistence type="predicted"/>
<dbReference type="InterPro" id="IPR021678">
    <property type="entry name" value="DUF3263"/>
</dbReference>